<feature type="domain" description="PAS" evidence="2">
    <location>
        <begin position="307"/>
        <end position="376"/>
    </location>
</feature>
<gene>
    <name evidence="3" type="ORF">SAMN05444714_2376</name>
</gene>
<dbReference type="InterPro" id="IPR002197">
    <property type="entry name" value="HTH_Fis"/>
</dbReference>
<dbReference type="Pfam" id="PF02954">
    <property type="entry name" value="HTH_8"/>
    <property type="match status" value="1"/>
</dbReference>
<dbReference type="SUPFAM" id="SSF55785">
    <property type="entry name" value="PYP-like sensor domain (PAS domain)"/>
    <property type="match status" value="2"/>
</dbReference>
<keyword evidence="4" id="KW-1185">Reference proteome</keyword>
<evidence type="ECO:0000313" key="4">
    <source>
        <dbReference type="Proteomes" id="UP000198926"/>
    </source>
</evidence>
<evidence type="ECO:0000313" key="3">
    <source>
        <dbReference type="EMBL" id="SFS19845.1"/>
    </source>
</evidence>
<organism evidence="3 4">
    <name type="scientific">Yoonia litorea</name>
    <dbReference type="NCBI Taxonomy" id="1123755"/>
    <lineage>
        <taxon>Bacteria</taxon>
        <taxon>Pseudomonadati</taxon>
        <taxon>Pseudomonadota</taxon>
        <taxon>Alphaproteobacteria</taxon>
        <taxon>Rhodobacterales</taxon>
        <taxon>Paracoccaceae</taxon>
        <taxon>Yoonia</taxon>
    </lineage>
</organism>
<evidence type="ECO:0000259" key="2">
    <source>
        <dbReference type="SMART" id="SM00091"/>
    </source>
</evidence>
<dbReference type="Gene3D" id="1.10.10.60">
    <property type="entry name" value="Homeodomain-like"/>
    <property type="match status" value="1"/>
</dbReference>
<feature type="domain" description="PAS" evidence="2">
    <location>
        <begin position="188"/>
        <end position="256"/>
    </location>
</feature>
<protein>
    <submittedName>
        <fullName evidence="3">Transcriptional regulator PpsR</fullName>
    </submittedName>
</protein>
<dbReference type="NCBIfam" id="TIGR02040">
    <property type="entry name" value="PpsR-CrtJ"/>
    <property type="match status" value="1"/>
</dbReference>
<dbReference type="Pfam" id="PF13188">
    <property type="entry name" value="PAS_8"/>
    <property type="match status" value="2"/>
</dbReference>
<dbReference type="Gene3D" id="1.20.5.430">
    <property type="match status" value="1"/>
</dbReference>
<dbReference type="STRING" id="1123755.SAMN05444714_2376"/>
<sequence>MRPPSNNARRRADQVQGLSHEDGQSKSVLSVTSRGTKYWNSGAIPLIAPEILGDIIAQVADVGVVISEDGEVLSVLVNPSATTFKGLDLWEGNDIRNFLTDESNRKFDVRLAEFLDGAENVRPIELNHADGSQLWGSPVRYSFHRIGPDGAILLLGRDLQPIADMQQQLVEAQLTLERDYEDNRGFDTRFRVLMESVSDAIVFVSVHTGQVIDANSAAATLIDRPSDRAIGSNFQSFFDVKKSVDMVQALANHAISPSQKPFSAMLDGKGGQVEIVPVLYRAAGEKMLLCRLLPAGESVARTDDLNSNVLELYHAGPEAIVFVSDTGDILSANDAFLDILHVGHDISLRGRSFADYLQRGTVDFKVMTENAQRAGRMRNYATKMAGDYGSPRAVEISVTKLTAGSKLLFAFVIRDAAKIDPSQSKATSPSDDSMRSVVELVGSATLKDIVAETTNVVEKMCIETAVELTMNNRVAAAEMLGLSRQSLYVKLRKFDLLNRDTDDE</sequence>
<dbReference type="SMART" id="SM00091">
    <property type="entry name" value="PAS"/>
    <property type="match status" value="2"/>
</dbReference>
<dbReference type="InterPro" id="IPR035965">
    <property type="entry name" value="PAS-like_dom_sf"/>
</dbReference>
<dbReference type="EMBL" id="FOZM01000002">
    <property type="protein sequence ID" value="SFS19845.1"/>
    <property type="molecule type" value="Genomic_DNA"/>
</dbReference>
<dbReference type="PRINTS" id="PR01590">
    <property type="entry name" value="HTHFIS"/>
</dbReference>
<proteinExistence type="predicted"/>
<dbReference type="SUPFAM" id="SSF46689">
    <property type="entry name" value="Homeodomain-like"/>
    <property type="match status" value="1"/>
</dbReference>
<accession>A0A1I6MVU3</accession>
<dbReference type="InterPro" id="IPR009057">
    <property type="entry name" value="Homeodomain-like_sf"/>
</dbReference>
<reference evidence="3 4" key="1">
    <citation type="submission" date="2016-10" db="EMBL/GenBank/DDBJ databases">
        <authorList>
            <person name="de Groot N.N."/>
        </authorList>
    </citation>
    <scope>NUCLEOTIDE SEQUENCE [LARGE SCALE GENOMIC DNA]</scope>
    <source>
        <strain evidence="3 4">DSM 29433</strain>
    </source>
</reference>
<dbReference type="GO" id="GO:0043565">
    <property type="term" value="F:sequence-specific DNA binding"/>
    <property type="evidence" value="ECO:0007669"/>
    <property type="project" value="InterPro"/>
</dbReference>
<feature type="region of interest" description="Disordered" evidence="1">
    <location>
        <begin position="1"/>
        <end position="27"/>
    </location>
</feature>
<dbReference type="Gene3D" id="3.30.450.20">
    <property type="entry name" value="PAS domain"/>
    <property type="match status" value="3"/>
</dbReference>
<name>A0A1I6MVU3_9RHOB</name>
<evidence type="ECO:0000256" key="1">
    <source>
        <dbReference type="SAM" id="MobiDB-lite"/>
    </source>
</evidence>
<dbReference type="Proteomes" id="UP000198926">
    <property type="component" value="Unassembled WGS sequence"/>
</dbReference>
<dbReference type="InterPro" id="IPR011785">
    <property type="entry name" value="Tscrpt_reg_PpsR-CrtJ"/>
</dbReference>
<dbReference type="CDD" id="cd00130">
    <property type="entry name" value="PAS"/>
    <property type="match status" value="1"/>
</dbReference>
<dbReference type="AlphaFoldDB" id="A0A1I6MVU3"/>
<dbReference type="InterPro" id="IPR000014">
    <property type="entry name" value="PAS"/>
</dbReference>